<accession>A0A430FJH1</accession>
<keyword evidence="4" id="KW-1185">Reference proteome</keyword>
<feature type="compositionally biased region" description="Acidic residues" evidence="1">
    <location>
        <begin position="64"/>
        <end position="80"/>
    </location>
</feature>
<dbReference type="Proteomes" id="UP000287470">
    <property type="component" value="Unassembled WGS sequence"/>
</dbReference>
<reference evidence="3 4" key="1">
    <citation type="submission" date="2018-09" db="EMBL/GenBank/DDBJ databases">
        <title>Characterization of the phylogenetic diversity of five novel species belonging to the genus Bifidobacterium.</title>
        <authorList>
            <person name="Lugli G.A."/>
            <person name="Duranti S."/>
            <person name="Milani C."/>
        </authorList>
    </citation>
    <scope>NUCLEOTIDE SEQUENCE [LARGE SCALE GENOMIC DNA]</scope>
    <source>
        <strain evidence="3 4">2033B</strain>
    </source>
</reference>
<comment type="caution">
    <text evidence="3">The sequence shown here is derived from an EMBL/GenBank/DDBJ whole genome shotgun (WGS) entry which is preliminary data.</text>
</comment>
<keyword evidence="2" id="KW-1133">Transmembrane helix</keyword>
<protein>
    <submittedName>
        <fullName evidence="3">Uncharacterized protein</fullName>
    </submittedName>
</protein>
<evidence type="ECO:0000313" key="3">
    <source>
        <dbReference type="EMBL" id="RSX52967.1"/>
    </source>
</evidence>
<dbReference type="EMBL" id="QXGK01000021">
    <property type="protein sequence ID" value="RSX52967.1"/>
    <property type="molecule type" value="Genomic_DNA"/>
</dbReference>
<evidence type="ECO:0000256" key="2">
    <source>
        <dbReference type="SAM" id="Phobius"/>
    </source>
</evidence>
<name>A0A430FJH1_9BIFI</name>
<feature type="transmembrane region" description="Helical" evidence="2">
    <location>
        <begin position="15"/>
        <end position="37"/>
    </location>
</feature>
<organism evidence="3 4">
    <name type="scientific">Bifidobacterium samirii</name>
    <dbReference type="NCBI Taxonomy" id="2306974"/>
    <lineage>
        <taxon>Bacteria</taxon>
        <taxon>Bacillati</taxon>
        <taxon>Actinomycetota</taxon>
        <taxon>Actinomycetes</taxon>
        <taxon>Bifidobacteriales</taxon>
        <taxon>Bifidobacteriaceae</taxon>
        <taxon>Bifidobacterium</taxon>
    </lineage>
</organism>
<dbReference type="AlphaFoldDB" id="A0A430FJH1"/>
<sequence length="212" mass="22855">MNDQYSPERDQTRALTLQALAIIAAIMLIIAAAVALYKLDQSQAYDAAGNLITDDSSSSTYSNDGEDDGYTDDTGSDDASGDNAESDTATWEAQNPELAGIVTECGNMLDLRVTVNNDTELGDKPVTTFYEHGIEFAYNTTNETNRQAMTCVGKAIGANDPNLFYRKITALGKMYQDPGGGIIPQSAKTRCSMTGTSNVPIRRKHDGCFPLQ</sequence>
<evidence type="ECO:0000313" key="4">
    <source>
        <dbReference type="Proteomes" id="UP000287470"/>
    </source>
</evidence>
<dbReference type="RefSeq" id="WP_125968998.1">
    <property type="nucleotide sequence ID" value="NZ_QXGK01000021.1"/>
</dbReference>
<feature type="compositionally biased region" description="Low complexity" evidence="1">
    <location>
        <begin position="53"/>
        <end position="63"/>
    </location>
</feature>
<evidence type="ECO:0000256" key="1">
    <source>
        <dbReference type="SAM" id="MobiDB-lite"/>
    </source>
</evidence>
<proteinExistence type="predicted"/>
<keyword evidence="2" id="KW-0472">Membrane</keyword>
<dbReference type="OrthoDB" id="10007506at2"/>
<keyword evidence="2" id="KW-0812">Transmembrane</keyword>
<gene>
    <name evidence="3" type="ORF">D2E24_1738</name>
</gene>
<feature type="region of interest" description="Disordered" evidence="1">
    <location>
        <begin position="51"/>
        <end position="94"/>
    </location>
</feature>